<feature type="compositionally biased region" description="Pro residues" evidence="1">
    <location>
        <begin position="55"/>
        <end position="64"/>
    </location>
</feature>
<organism evidence="2">
    <name type="scientific">uncultured Nocardioidaceae bacterium</name>
    <dbReference type="NCBI Taxonomy" id="253824"/>
    <lineage>
        <taxon>Bacteria</taxon>
        <taxon>Bacillati</taxon>
        <taxon>Actinomycetota</taxon>
        <taxon>Actinomycetes</taxon>
        <taxon>Propionibacteriales</taxon>
        <taxon>Nocardioidaceae</taxon>
        <taxon>environmental samples</taxon>
    </lineage>
</organism>
<accession>A0A6J4M3Q1</accession>
<reference evidence="2" key="1">
    <citation type="submission" date="2020-02" db="EMBL/GenBank/DDBJ databases">
        <authorList>
            <person name="Meier V. D."/>
        </authorList>
    </citation>
    <scope>NUCLEOTIDE SEQUENCE</scope>
    <source>
        <strain evidence="2">AVDCRST_MAG36</strain>
    </source>
</reference>
<name>A0A6J4M3Q1_9ACTN</name>
<feature type="region of interest" description="Disordered" evidence="1">
    <location>
        <begin position="44"/>
        <end position="64"/>
    </location>
</feature>
<protein>
    <submittedName>
        <fullName evidence="2">Uncharacterized protein</fullName>
    </submittedName>
</protein>
<evidence type="ECO:0000313" key="2">
    <source>
        <dbReference type="EMBL" id="CAA9347903.1"/>
    </source>
</evidence>
<evidence type="ECO:0000256" key="1">
    <source>
        <dbReference type="SAM" id="MobiDB-lite"/>
    </source>
</evidence>
<dbReference type="AlphaFoldDB" id="A0A6J4M3Q1"/>
<feature type="non-terminal residue" evidence="2">
    <location>
        <position position="64"/>
    </location>
</feature>
<proteinExistence type="predicted"/>
<gene>
    <name evidence="2" type="ORF">AVDCRST_MAG36-1764</name>
</gene>
<sequence length="64" mass="6901">MAGWPGEPPGAAQAELLRRLNRRARRTGAGPELGLRVLRRAAPGRGRVDLRLTDPPEPVPVGEL</sequence>
<dbReference type="EMBL" id="CADCUH010000118">
    <property type="protein sequence ID" value="CAA9347903.1"/>
    <property type="molecule type" value="Genomic_DNA"/>
</dbReference>